<comment type="caution">
    <text evidence="1">The sequence shown here is derived from an EMBL/GenBank/DDBJ whole genome shotgun (WGS) entry which is preliminary data.</text>
</comment>
<gene>
    <name evidence="1" type="ORF">Tci_010437</name>
</gene>
<dbReference type="AlphaFoldDB" id="A0A6L2JPB0"/>
<protein>
    <submittedName>
        <fullName evidence="1">Uncharacterized protein</fullName>
    </submittedName>
</protein>
<proteinExistence type="predicted"/>
<reference evidence="1" key="1">
    <citation type="journal article" date="2019" name="Sci. Rep.">
        <title>Draft genome of Tanacetum cinerariifolium, the natural source of mosquito coil.</title>
        <authorList>
            <person name="Yamashiro T."/>
            <person name="Shiraishi A."/>
            <person name="Satake H."/>
            <person name="Nakayama K."/>
        </authorList>
    </citation>
    <scope>NUCLEOTIDE SEQUENCE</scope>
</reference>
<dbReference type="EMBL" id="BKCJ010001053">
    <property type="protein sequence ID" value="GEU38459.1"/>
    <property type="molecule type" value="Genomic_DNA"/>
</dbReference>
<organism evidence="1">
    <name type="scientific">Tanacetum cinerariifolium</name>
    <name type="common">Dalmatian daisy</name>
    <name type="synonym">Chrysanthemum cinerariifolium</name>
    <dbReference type="NCBI Taxonomy" id="118510"/>
    <lineage>
        <taxon>Eukaryota</taxon>
        <taxon>Viridiplantae</taxon>
        <taxon>Streptophyta</taxon>
        <taxon>Embryophyta</taxon>
        <taxon>Tracheophyta</taxon>
        <taxon>Spermatophyta</taxon>
        <taxon>Magnoliopsida</taxon>
        <taxon>eudicotyledons</taxon>
        <taxon>Gunneridae</taxon>
        <taxon>Pentapetalae</taxon>
        <taxon>asterids</taxon>
        <taxon>campanulids</taxon>
        <taxon>Asterales</taxon>
        <taxon>Asteraceae</taxon>
        <taxon>Asteroideae</taxon>
        <taxon>Anthemideae</taxon>
        <taxon>Anthemidinae</taxon>
        <taxon>Tanacetum</taxon>
    </lineage>
</organism>
<sequence>MCGIQIIVRKKVNSGYVVENVLMGCGGAYTRNERDKREGLCENELRLEEGFEENSGRIFYEMVDQLADEEIMVPKFDMHKIVSLMMVDEVNRVFEEFTIP</sequence>
<name>A0A6L2JPB0_TANCI</name>
<evidence type="ECO:0000313" key="1">
    <source>
        <dbReference type="EMBL" id="GEU38459.1"/>
    </source>
</evidence>
<accession>A0A6L2JPB0</accession>